<gene>
    <name evidence="1" type="ORF">MTR67_017188</name>
</gene>
<feature type="non-terminal residue" evidence="1">
    <location>
        <position position="1"/>
    </location>
</feature>
<protein>
    <submittedName>
        <fullName evidence="1">Uncharacterized protein</fullName>
    </submittedName>
</protein>
<dbReference type="AlphaFoldDB" id="A0AAF0QIK1"/>
<keyword evidence="2" id="KW-1185">Reference proteome</keyword>
<organism evidence="1 2">
    <name type="scientific">Solanum verrucosum</name>
    <dbReference type="NCBI Taxonomy" id="315347"/>
    <lineage>
        <taxon>Eukaryota</taxon>
        <taxon>Viridiplantae</taxon>
        <taxon>Streptophyta</taxon>
        <taxon>Embryophyta</taxon>
        <taxon>Tracheophyta</taxon>
        <taxon>Spermatophyta</taxon>
        <taxon>Magnoliopsida</taxon>
        <taxon>eudicotyledons</taxon>
        <taxon>Gunneridae</taxon>
        <taxon>Pentapetalae</taxon>
        <taxon>asterids</taxon>
        <taxon>lamiids</taxon>
        <taxon>Solanales</taxon>
        <taxon>Solanaceae</taxon>
        <taxon>Solanoideae</taxon>
        <taxon>Solaneae</taxon>
        <taxon>Solanum</taxon>
    </lineage>
</organism>
<sequence>VPRDRNVRESDSLIVKAKAPVRRGSRSRCSQKQTLVRESEGPHFCGVHLKRHDRKVTSERGFDLLCDLGHWSEGKDSSLRVPSPISCDFSSSPIYEAYRRTIVVTNGIKAQMPKTRAFVSSGRGETISEAVAKTPARGRGYFVEDVGCVRELLSGWYDRFSKMEAAAVSVVDKLKSFAKSTQDFASVVFRNREVSNRRNPIEILKRLQRESFSDIMKLRDRQEKLERALAFYKSSKGSPFQETSTHVRGEFDVVGALLMIGTIDESKCNAIERAIRTGIDSRLTFETTIREKDTLVAEFVGSERGQKSILGSPLSLAKVLYAANISDWCSAVAIPVGGRCRDVAVPTSLREYQQEVAKVIRSKVLLPASQKRLGQNSCKMKLQMYSPKPKENIELLICGAKVLALIRIE</sequence>
<reference evidence="1" key="1">
    <citation type="submission" date="2023-08" db="EMBL/GenBank/DDBJ databases">
        <title>A de novo genome assembly of Solanum verrucosum Schlechtendal, a Mexican diploid species geographically isolated from the other diploid A-genome species in potato relatives.</title>
        <authorList>
            <person name="Hosaka K."/>
        </authorList>
    </citation>
    <scope>NUCLEOTIDE SEQUENCE</scope>
    <source>
        <tissue evidence="1">Young leaves</tissue>
    </source>
</reference>
<dbReference type="PANTHER" id="PTHR35097:SF1">
    <property type="entry name" value="GDSL ESTERASE_LIPASE"/>
    <property type="match status" value="1"/>
</dbReference>
<evidence type="ECO:0000313" key="1">
    <source>
        <dbReference type="EMBL" id="WMV23803.1"/>
    </source>
</evidence>
<dbReference type="Proteomes" id="UP001234989">
    <property type="component" value="Chromosome 4"/>
</dbReference>
<accession>A0AAF0QIK1</accession>
<name>A0AAF0QIK1_SOLVR</name>
<dbReference type="EMBL" id="CP133615">
    <property type="protein sequence ID" value="WMV23803.1"/>
    <property type="molecule type" value="Genomic_DNA"/>
</dbReference>
<proteinExistence type="predicted"/>
<evidence type="ECO:0000313" key="2">
    <source>
        <dbReference type="Proteomes" id="UP001234989"/>
    </source>
</evidence>
<dbReference type="PANTHER" id="PTHR35097">
    <property type="entry name" value="GDSL ESTERASE/LIPASE"/>
    <property type="match status" value="1"/>
</dbReference>